<dbReference type="Proteomes" id="UP000010301">
    <property type="component" value="Unassembled WGS sequence"/>
</dbReference>
<dbReference type="HOGENOM" id="CLU_2165531_0_0_11"/>
<evidence type="ECO:0000313" key="4">
    <source>
        <dbReference type="Proteomes" id="UP000010301"/>
    </source>
</evidence>
<comment type="caution">
    <text evidence="3">The sequence shown here is derived from an EMBL/GenBank/DDBJ whole genome shotgun (WGS) entry which is preliminary data.</text>
</comment>
<keyword evidence="2" id="KW-0472">Membrane</keyword>
<name>C0VZI8_9ACTO</name>
<dbReference type="RefSeq" id="WP_006546038.1">
    <property type="nucleotide sequence ID" value="NZ_DS999539.1"/>
</dbReference>
<dbReference type="STRING" id="525245.HMPREF0044_0578"/>
<gene>
    <name evidence="3" type="ORF">HMPREF0044_0578</name>
</gene>
<proteinExistence type="predicted"/>
<feature type="transmembrane region" description="Helical" evidence="2">
    <location>
        <begin position="83"/>
        <end position="103"/>
    </location>
</feature>
<keyword evidence="2" id="KW-0812">Transmembrane</keyword>
<dbReference type="EMBL" id="ACFG01000029">
    <property type="protein sequence ID" value="EEH64107.1"/>
    <property type="molecule type" value="Genomic_DNA"/>
</dbReference>
<evidence type="ECO:0000256" key="1">
    <source>
        <dbReference type="SAM" id="MobiDB-lite"/>
    </source>
</evidence>
<evidence type="ECO:0000256" key="2">
    <source>
        <dbReference type="SAM" id="Phobius"/>
    </source>
</evidence>
<protein>
    <submittedName>
        <fullName evidence="3">Uncharacterized protein</fullName>
    </submittedName>
</protein>
<feature type="region of interest" description="Disordered" evidence="1">
    <location>
        <begin position="1"/>
        <end position="30"/>
    </location>
</feature>
<reference evidence="3 4" key="1">
    <citation type="submission" date="2009-01" db="EMBL/GenBank/DDBJ databases">
        <authorList>
            <person name="Qin X."/>
            <person name="Bachman B."/>
            <person name="Battles P."/>
            <person name="Bell A."/>
            <person name="Bess C."/>
            <person name="Bickham C."/>
            <person name="Chaboub L."/>
            <person name="Chen D."/>
            <person name="Coyle M."/>
            <person name="Deiros D.R."/>
            <person name="Dinh H."/>
            <person name="Forbes L."/>
            <person name="Fowler G."/>
            <person name="Francisco L."/>
            <person name="Fu Q."/>
            <person name="Gubbala S."/>
            <person name="Hale W."/>
            <person name="Han Y."/>
            <person name="Hemphill L."/>
            <person name="Highlander S.K."/>
            <person name="Hirani K."/>
            <person name="Hogues M."/>
            <person name="Jackson L."/>
            <person name="Jakkamsetti A."/>
            <person name="Javaid M."/>
            <person name="Jiang H."/>
            <person name="Korchina V."/>
            <person name="Kovar C."/>
            <person name="Lara F."/>
            <person name="Lee S."/>
            <person name="Mata R."/>
            <person name="Mathew T."/>
            <person name="Moen C."/>
            <person name="Morales K."/>
            <person name="Munidasa M."/>
            <person name="Nazareth L."/>
            <person name="Ngo R."/>
            <person name="Nguyen L."/>
            <person name="Okwuonu G."/>
            <person name="Ongeri F."/>
            <person name="Patil S."/>
            <person name="Petrosino J."/>
            <person name="Pham C."/>
            <person name="Pham P."/>
            <person name="Pu L.-L."/>
            <person name="Puazo M."/>
            <person name="Raj R."/>
            <person name="Reid J."/>
            <person name="Rouhana J."/>
            <person name="Saada N."/>
            <person name="Shang Y."/>
            <person name="Simmons D."/>
            <person name="Thornton R."/>
            <person name="Warren J."/>
            <person name="Weissenberger G."/>
            <person name="Zhang J."/>
            <person name="Zhang L."/>
            <person name="Zhou C."/>
            <person name="Zhu D."/>
            <person name="Muzny D."/>
            <person name="Worley K."/>
            <person name="Gibbs R."/>
        </authorList>
    </citation>
    <scope>NUCLEOTIDE SEQUENCE [LARGE SCALE GENOMIC DNA]</scope>
    <source>
        <strain evidence="3 4">DSM 15436</strain>
    </source>
</reference>
<keyword evidence="2" id="KW-1133">Transmembrane helix</keyword>
<organism evidence="3 4">
    <name type="scientific">Gleimia coleocanis DSM 15436</name>
    <dbReference type="NCBI Taxonomy" id="525245"/>
    <lineage>
        <taxon>Bacteria</taxon>
        <taxon>Bacillati</taxon>
        <taxon>Actinomycetota</taxon>
        <taxon>Actinomycetes</taxon>
        <taxon>Actinomycetales</taxon>
        <taxon>Actinomycetaceae</taxon>
        <taxon>Gleimia</taxon>
    </lineage>
</organism>
<accession>C0VZI8</accession>
<dbReference type="AlphaFoldDB" id="C0VZI8"/>
<evidence type="ECO:0000313" key="3">
    <source>
        <dbReference type="EMBL" id="EEH64107.1"/>
    </source>
</evidence>
<sequence length="110" mass="12011">MTEKDFSTTSTAPAFSPEVTGEDATQPLTMQLPLPAETATDELKEPKRGTNFGLLAWAFIVFSIGIGLWLIPFRAAFDPVRLTITAFATIGILLLVTAVMMAISEHKQRK</sequence>
<keyword evidence="4" id="KW-1185">Reference proteome</keyword>
<feature type="transmembrane region" description="Helical" evidence="2">
    <location>
        <begin position="52"/>
        <end position="71"/>
    </location>
</feature>